<feature type="compositionally biased region" description="Acidic residues" evidence="1">
    <location>
        <begin position="184"/>
        <end position="193"/>
    </location>
</feature>
<dbReference type="Proteomes" id="UP001558613">
    <property type="component" value="Unassembled WGS sequence"/>
</dbReference>
<comment type="caution">
    <text evidence="2">The sequence shown here is derived from an EMBL/GenBank/DDBJ whole genome shotgun (WGS) entry which is preliminary data.</text>
</comment>
<protein>
    <submittedName>
        <fullName evidence="2">Uncharacterized protein</fullName>
    </submittedName>
</protein>
<evidence type="ECO:0000256" key="1">
    <source>
        <dbReference type="SAM" id="MobiDB-lite"/>
    </source>
</evidence>
<proteinExistence type="predicted"/>
<sequence length="379" mass="41569">MDLFIQKRFIPEPEVTKLVAFSFSVVVSIISPSCKILAVLIRLDGLAIASSISSRVSGKVKLNHKNMPKRKYKKYLEPGSVSIIPAKTRQRLMKKVGCEVEAITGTSKALVLQTCSDESSLEVGDQSVLKSHTIGQTSMDPKQTHADTDEAPSDISTSDSEGETVSDLFGQDELDENNFSTSSEDTDATDSESEAQTPTDDPLHKIGTGTGMDTVLKSTGSITKAEALLLIMTHAAVHNITGCQLDDLLKLINFLFGNDVVPGSKHMFNKVFKNNSEIVEFHIYCRACKCHIGTQKLVTDQNITQCPSCNETVEITSLNNGSFFINVPVGPQIQNLLENPEIQKHLSYRFDRPHSVENVISDIFDGVMYEKLSQPASLK</sequence>
<name>A0ABR3LW74_9TELE</name>
<accession>A0ABR3LW74</accession>
<feature type="region of interest" description="Disordered" evidence="1">
    <location>
        <begin position="135"/>
        <end position="210"/>
    </location>
</feature>
<gene>
    <name evidence="2" type="ORF">QQF64_014075</name>
</gene>
<organism evidence="2 3">
    <name type="scientific">Cirrhinus molitorella</name>
    <name type="common">mud carp</name>
    <dbReference type="NCBI Taxonomy" id="172907"/>
    <lineage>
        <taxon>Eukaryota</taxon>
        <taxon>Metazoa</taxon>
        <taxon>Chordata</taxon>
        <taxon>Craniata</taxon>
        <taxon>Vertebrata</taxon>
        <taxon>Euteleostomi</taxon>
        <taxon>Actinopterygii</taxon>
        <taxon>Neopterygii</taxon>
        <taxon>Teleostei</taxon>
        <taxon>Ostariophysi</taxon>
        <taxon>Cypriniformes</taxon>
        <taxon>Cyprinidae</taxon>
        <taxon>Labeoninae</taxon>
        <taxon>Labeonini</taxon>
        <taxon>Cirrhinus</taxon>
    </lineage>
</organism>
<reference evidence="2 3" key="1">
    <citation type="submission" date="2023-09" db="EMBL/GenBank/DDBJ databases">
        <authorList>
            <person name="Wang M."/>
        </authorList>
    </citation>
    <scope>NUCLEOTIDE SEQUENCE [LARGE SCALE GENOMIC DNA]</scope>
    <source>
        <strain evidence="2">GT-2023</strain>
        <tissue evidence="2">Liver</tissue>
    </source>
</reference>
<dbReference type="EMBL" id="JAYMGO010000019">
    <property type="protein sequence ID" value="KAL1256014.1"/>
    <property type="molecule type" value="Genomic_DNA"/>
</dbReference>
<feature type="compositionally biased region" description="Acidic residues" evidence="1">
    <location>
        <begin position="160"/>
        <end position="176"/>
    </location>
</feature>
<evidence type="ECO:0000313" key="3">
    <source>
        <dbReference type="Proteomes" id="UP001558613"/>
    </source>
</evidence>
<evidence type="ECO:0000313" key="2">
    <source>
        <dbReference type="EMBL" id="KAL1256014.1"/>
    </source>
</evidence>
<keyword evidence="3" id="KW-1185">Reference proteome</keyword>